<dbReference type="AlphaFoldDB" id="A0A6U6CJ12"/>
<dbReference type="Pfam" id="PF04884">
    <property type="entry name" value="UVB_sens_prot"/>
    <property type="match status" value="1"/>
</dbReference>
<proteinExistence type="inferred from homology"/>
<keyword evidence="5" id="KW-0472">Membrane</keyword>
<evidence type="ECO:0000256" key="3">
    <source>
        <dbReference type="ARBA" id="ARBA00022692"/>
    </source>
</evidence>
<evidence type="ECO:0000256" key="2">
    <source>
        <dbReference type="ARBA" id="ARBA00007558"/>
    </source>
</evidence>
<dbReference type="PANTHER" id="PTHR12770:SF31">
    <property type="entry name" value="RUS FAMILY MEMBER 1"/>
    <property type="match status" value="1"/>
</dbReference>
<keyword evidence="4" id="KW-1133">Transmembrane helix</keyword>
<dbReference type="InterPro" id="IPR054549">
    <property type="entry name" value="UVB_sens_RUS_dom"/>
</dbReference>
<evidence type="ECO:0000256" key="5">
    <source>
        <dbReference type="ARBA" id="ARBA00023136"/>
    </source>
</evidence>
<sequence length="409" mass="44958">MSAAAAWALRDGLGMIGGLLFSYFASRDFDSRVKEWRLFADVVNDVGLTLDMVAPYFGKGGVLYVTSLATVCKSMCGISAGATKASITHHFSVRGNMADLSAKEGTQETLVSLLGMILGVALARYLHRLETSSVCDGGAEDDSSACDESGWNAMVVSWSIFVALTILHVWANYHGVKLLRLRSLNRQRAEVALRDVVERCAEQCMYAVDACKDATKKHKNSLDVPSLLASIPPPIEVNESLWASTKHLLFPGKVRLGARLSETFRGMGNEDVRYCLDEEFRSERYILSITCRRGVGRVCVALRMGANEHAELKAFLHAMIAAQLATKMLSKGKCKNAASWQRDVIRITHEYVNELCAESDGTAASIDGPSVSLCTHISLATMSGRGWNCERLYLGFGPWRIQWEDVKQE</sequence>
<reference evidence="9" key="1">
    <citation type="submission" date="2021-01" db="EMBL/GenBank/DDBJ databases">
        <authorList>
            <person name="Corre E."/>
            <person name="Pelletier E."/>
            <person name="Niang G."/>
            <person name="Scheremetjew M."/>
            <person name="Finn R."/>
            <person name="Kale V."/>
            <person name="Holt S."/>
            <person name="Cochrane G."/>
            <person name="Meng A."/>
            <person name="Brown T."/>
            <person name="Cohen L."/>
        </authorList>
    </citation>
    <scope>NUCLEOTIDE SEQUENCE</scope>
    <source>
        <strain evidence="9">Isolate 1302-5</strain>
    </source>
</reference>
<evidence type="ECO:0008006" key="10">
    <source>
        <dbReference type="Google" id="ProtNLM"/>
    </source>
</evidence>
<dbReference type="Pfam" id="PF24160">
    <property type="entry name" value="UVB_sens_C"/>
    <property type="match status" value="1"/>
</dbReference>
<keyword evidence="3" id="KW-0812">Transmembrane</keyword>
<dbReference type="GO" id="GO:0016020">
    <property type="term" value="C:membrane"/>
    <property type="evidence" value="ECO:0007669"/>
    <property type="project" value="UniProtKB-SubCell"/>
</dbReference>
<evidence type="ECO:0000259" key="6">
    <source>
        <dbReference type="Pfam" id="PF04884"/>
    </source>
</evidence>
<gene>
    <name evidence="8" type="ORF">OAUR00152_LOCUS2726</name>
    <name evidence="9" type="ORF">OAUR00152_LOCUS2728</name>
</gene>
<evidence type="ECO:0000256" key="1">
    <source>
        <dbReference type="ARBA" id="ARBA00004370"/>
    </source>
</evidence>
<comment type="similarity">
    <text evidence="2">Belongs to the RUS1 family.</text>
</comment>
<evidence type="ECO:0000313" key="9">
    <source>
        <dbReference type="EMBL" id="CAE2206176.1"/>
    </source>
</evidence>
<evidence type="ECO:0000259" key="7">
    <source>
        <dbReference type="Pfam" id="PF24160"/>
    </source>
</evidence>
<accession>A0A6U6CJ12</accession>
<dbReference type="EMBL" id="HBKQ01004006">
    <property type="protein sequence ID" value="CAE2206168.1"/>
    <property type="molecule type" value="Transcribed_RNA"/>
</dbReference>
<feature type="domain" description="Root UVB sensitive protein C-terminal" evidence="7">
    <location>
        <begin position="239"/>
        <end position="403"/>
    </location>
</feature>
<evidence type="ECO:0000313" key="8">
    <source>
        <dbReference type="EMBL" id="CAE2206168.1"/>
    </source>
</evidence>
<evidence type="ECO:0000256" key="4">
    <source>
        <dbReference type="ARBA" id="ARBA00022989"/>
    </source>
</evidence>
<comment type="subcellular location">
    <subcellularLocation>
        <location evidence="1">Membrane</location>
    </subcellularLocation>
</comment>
<dbReference type="PANTHER" id="PTHR12770">
    <property type="entry name" value="RUS1 FAMILY PROTEIN C16ORF58"/>
    <property type="match status" value="1"/>
</dbReference>
<dbReference type="InterPro" id="IPR055412">
    <property type="entry name" value="UVB_sens_C"/>
</dbReference>
<feature type="domain" description="Protein root UVB sensitive/RUS" evidence="6">
    <location>
        <begin position="1"/>
        <end position="198"/>
    </location>
</feature>
<name>A0A6U6CJ12_9STRA</name>
<organism evidence="9">
    <name type="scientific">Odontella aurita</name>
    <dbReference type="NCBI Taxonomy" id="265563"/>
    <lineage>
        <taxon>Eukaryota</taxon>
        <taxon>Sar</taxon>
        <taxon>Stramenopiles</taxon>
        <taxon>Ochrophyta</taxon>
        <taxon>Bacillariophyta</taxon>
        <taxon>Mediophyceae</taxon>
        <taxon>Biddulphiophycidae</taxon>
        <taxon>Eupodiscales</taxon>
        <taxon>Odontellaceae</taxon>
        <taxon>Odontella</taxon>
    </lineage>
</organism>
<dbReference type="InterPro" id="IPR006968">
    <property type="entry name" value="RUS_fam"/>
</dbReference>
<dbReference type="EMBL" id="HBKQ01004008">
    <property type="protein sequence ID" value="CAE2206176.1"/>
    <property type="molecule type" value="Transcribed_RNA"/>
</dbReference>
<protein>
    <recommendedName>
        <fullName evidence="10">RUS1 family protein</fullName>
    </recommendedName>
</protein>